<evidence type="ECO:0000313" key="2">
    <source>
        <dbReference type="EMBL" id="MED6160097.1"/>
    </source>
</evidence>
<sequence>MNHPKLGRYDTISTRSHEDLDHPKLYKQGASPPQGLLLYISTSFSVIALGYVESLSTEDTSSYFDH</sequence>
<reference evidence="2 3" key="1">
    <citation type="journal article" date="2023" name="Plants (Basel)">
        <title>Bridging the Gap: Combining Genomics and Transcriptomics Approaches to Understand Stylosanthes scabra, an Orphan Legume from the Brazilian Caatinga.</title>
        <authorList>
            <person name="Ferreira-Neto J.R.C."/>
            <person name="da Silva M.D."/>
            <person name="Binneck E."/>
            <person name="de Melo N.F."/>
            <person name="da Silva R.H."/>
            <person name="de Melo A.L.T.M."/>
            <person name="Pandolfi V."/>
            <person name="Bustamante F.O."/>
            <person name="Brasileiro-Vidal A.C."/>
            <person name="Benko-Iseppon A.M."/>
        </authorList>
    </citation>
    <scope>NUCLEOTIDE SEQUENCE [LARGE SCALE GENOMIC DNA]</scope>
    <source>
        <tissue evidence="2">Leaves</tissue>
    </source>
</reference>
<organism evidence="2 3">
    <name type="scientific">Stylosanthes scabra</name>
    <dbReference type="NCBI Taxonomy" id="79078"/>
    <lineage>
        <taxon>Eukaryota</taxon>
        <taxon>Viridiplantae</taxon>
        <taxon>Streptophyta</taxon>
        <taxon>Embryophyta</taxon>
        <taxon>Tracheophyta</taxon>
        <taxon>Spermatophyta</taxon>
        <taxon>Magnoliopsida</taxon>
        <taxon>eudicotyledons</taxon>
        <taxon>Gunneridae</taxon>
        <taxon>Pentapetalae</taxon>
        <taxon>rosids</taxon>
        <taxon>fabids</taxon>
        <taxon>Fabales</taxon>
        <taxon>Fabaceae</taxon>
        <taxon>Papilionoideae</taxon>
        <taxon>50 kb inversion clade</taxon>
        <taxon>dalbergioids sensu lato</taxon>
        <taxon>Dalbergieae</taxon>
        <taxon>Pterocarpus clade</taxon>
        <taxon>Stylosanthes</taxon>
    </lineage>
</organism>
<protein>
    <submittedName>
        <fullName evidence="2">Uncharacterized protein</fullName>
    </submittedName>
</protein>
<feature type="transmembrane region" description="Helical" evidence="1">
    <location>
        <begin position="36"/>
        <end position="52"/>
    </location>
</feature>
<comment type="caution">
    <text evidence="2">The sequence shown here is derived from an EMBL/GenBank/DDBJ whole genome shotgun (WGS) entry which is preliminary data.</text>
</comment>
<dbReference type="Proteomes" id="UP001341840">
    <property type="component" value="Unassembled WGS sequence"/>
</dbReference>
<evidence type="ECO:0000256" key="1">
    <source>
        <dbReference type="SAM" id="Phobius"/>
    </source>
</evidence>
<keyword evidence="1" id="KW-1133">Transmembrane helix</keyword>
<name>A0ABU6UFM1_9FABA</name>
<gene>
    <name evidence="2" type="ORF">PIB30_048222</name>
</gene>
<keyword evidence="3" id="KW-1185">Reference proteome</keyword>
<keyword evidence="1" id="KW-0812">Transmembrane</keyword>
<keyword evidence="1" id="KW-0472">Membrane</keyword>
<dbReference type="EMBL" id="JASCZI010121143">
    <property type="protein sequence ID" value="MED6160097.1"/>
    <property type="molecule type" value="Genomic_DNA"/>
</dbReference>
<accession>A0ABU6UFM1</accession>
<evidence type="ECO:0000313" key="3">
    <source>
        <dbReference type="Proteomes" id="UP001341840"/>
    </source>
</evidence>
<proteinExistence type="predicted"/>